<dbReference type="InterPro" id="IPR017972">
    <property type="entry name" value="Cyt_P450_CS"/>
</dbReference>
<dbReference type="Pfam" id="PF00067">
    <property type="entry name" value="p450"/>
    <property type="match status" value="1"/>
</dbReference>
<dbReference type="PROSITE" id="PS00086">
    <property type="entry name" value="CYTOCHROME_P450"/>
    <property type="match status" value="1"/>
</dbReference>
<dbReference type="InterPro" id="IPR001128">
    <property type="entry name" value="Cyt_P450"/>
</dbReference>
<proteinExistence type="inferred from homology"/>
<dbReference type="Proteomes" id="UP000298050">
    <property type="component" value="Unassembled WGS sequence"/>
</dbReference>
<dbReference type="AlphaFoldDB" id="A0A4Z0LWY1"/>
<dbReference type="PANTHER" id="PTHR46696:SF1">
    <property type="entry name" value="CYTOCHROME P450 YJIB-RELATED"/>
    <property type="match status" value="1"/>
</dbReference>
<evidence type="ECO:0000256" key="3">
    <source>
        <dbReference type="RuleBase" id="RU000461"/>
    </source>
</evidence>
<dbReference type="SUPFAM" id="SSF48264">
    <property type="entry name" value="Cytochrome P450"/>
    <property type="match status" value="1"/>
</dbReference>
<evidence type="ECO:0000256" key="4">
    <source>
        <dbReference type="SAM" id="MobiDB-lite"/>
    </source>
</evidence>
<accession>A0A4Z0LWY1</accession>
<comment type="cofactor">
    <cofactor evidence="1">
        <name>heme</name>
        <dbReference type="ChEBI" id="CHEBI:30413"/>
    </cofactor>
</comment>
<feature type="region of interest" description="Disordered" evidence="4">
    <location>
        <begin position="1"/>
        <end position="23"/>
    </location>
</feature>
<evidence type="ECO:0000256" key="1">
    <source>
        <dbReference type="ARBA" id="ARBA00001971"/>
    </source>
</evidence>
<comment type="similarity">
    <text evidence="2 3">Belongs to the cytochrome P450 family.</text>
</comment>
<keyword evidence="3" id="KW-0479">Metal-binding</keyword>
<dbReference type="OrthoDB" id="7052847at2"/>
<organism evidence="5 6">
    <name type="scientific">Mangrovimicrobium sediminis</name>
    <dbReference type="NCBI Taxonomy" id="2562682"/>
    <lineage>
        <taxon>Bacteria</taxon>
        <taxon>Pseudomonadati</taxon>
        <taxon>Pseudomonadota</taxon>
        <taxon>Gammaproteobacteria</taxon>
        <taxon>Cellvibrionales</taxon>
        <taxon>Halieaceae</taxon>
        <taxon>Mangrovimicrobium</taxon>
    </lineage>
</organism>
<dbReference type="InterPro" id="IPR002397">
    <property type="entry name" value="Cyt_P450_B"/>
</dbReference>
<keyword evidence="3" id="KW-0560">Oxidoreductase</keyword>
<dbReference type="PRINTS" id="PR00359">
    <property type="entry name" value="BP450"/>
</dbReference>
<evidence type="ECO:0000313" key="5">
    <source>
        <dbReference type="EMBL" id="TGD71799.1"/>
    </source>
</evidence>
<keyword evidence="6" id="KW-1185">Reference proteome</keyword>
<keyword evidence="3" id="KW-0503">Monooxygenase</keyword>
<evidence type="ECO:0000313" key="6">
    <source>
        <dbReference type="Proteomes" id="UP000298050"/>
    </source>
</evidence>
<dbReference type="Gene3D" id="1.10.630.10">
    <property type="entry name" value="Cytochrome P450"/>
    <property type="match status" value="1"/>
</dbReference>
<comment type="caution">
    <text evidence="5">The sequence shown here is derived from an EMBL/GenBank/DDBJ whole genome shotgun (WGS) entry which is preliminary data.</text>
</comment>
<gene>
    <name evidence="5" type="ORF">E4634_16930</name>
</gene>
<keyword evidence="3" id="KW-0349">Heme</keyword>
<keyword evidence="3" id="KW-0408">Iron</keyword>
<dbReference type="InterPro" id="IPR036396">
    <property type="entry name" value="Cyt_P450_sf"/>
</dbReference>
<dbReference type="GO" id="GO:0004497">
    <property type="term" value="F:monooxygenase activity"/>
    <property type="evidence" value="ECO:0007669"/>
    <property type="project" value="UniProtKB-KW"/>
</dbReference>
<name>A0A4Z0LWY1_9GAMM</name>
<dbReference type="PANTHER" id="PTHR46696">
    <property type="entry name" value="P450, PUTATIVE (EUROFUNG)-RELATED"/>
    <property type="match status" value="1"/>
</dbReference>
<dbReference type="GO" id="GO:0016705">
    <property type="term" value="F:oxidoreductase activity, acting on paired donors, with incorporation or reduction of molecular oxygen"/>
    <property type="evidence" value="ECO:0007669"/>
    <property type="project" value="InterPro"/>
</dbReference>
<dbReference type="GO" id="GO:0020037">
    <property type="term" value="F:heme binding"/>
    <property type="evidence" value="ECO:0007669"/>
    <property type="project" value="InterPro"/>
</dbReference>
<protein>
    <submittedName>
        <fullName evidence="5">Cytochrome P450</fullName>
    </submittedName>
</protein>
<dbReference type="EMBL" id="SRLE01000012">
    <property type="protein sequence ID" value="TGD71799.1"/>
    <property type="molecule type" value="Genomic_DNA"/>
</dbReference>
<dbReference type="GO" id="GO:0005506">
    <property type="term" value="F:iron ion binding"/>
    <property type="evidence" value="ECO:0007669"/>
    <property type="project" value="InterPro"/>
</dbReference>
<sequence length="429" mass="48600">MRAQRPGTRHQGQDMPASTTDDIGYDPFDVTVMGNPYPYYQKLRAQQPVYYTPQYDTYWLSRYADIEDMLQPRNNSKLVSSESSIPMPEVLRQHHAGKPPQASLDPMAPMTLLHSPHYDEVRRAHAQPFTPRAVAQLEDFARRTTRELLAPCLARGEFDLFLDYGGMLSALLTCRLFDIDPALAPEILETVNATTAYDPERGGIDNAQLFLRMQRFMLPSVARRRAAGADGSAPLFDGLINYRTNPDGRALRDEEICDQLTCAFVANTETPGKVAAQGLLELSRRPQQLAEVRADLATNVPVAAEEMLRYCAPAQWFLRTVHEDVEIAGVTMRAGQRVAGLINSANRDEREYENSEEFIWNRPIRKQLAFGMGQHHCLGLHIARLQIRVLVEEFLARVESYEFDLDRAVLRPSYFHCAYTSLPVRVTAR</sequence>
<evidence type="ECO:0000256" key="2">
    <source>
        <dbReference type="ARBA" id="ARBA00010617"/>
    </source>
</evidence>
<reference evidence="5 6" key="1">
    <citation type="submission" date="2019-04" db="EMBL/GenBank/DDBJ databases">
        <title>Taxonomy of novel Haliea sp. from mangrove soil of West Coast of India.</title>
        <authorList>
            <person name="Verma A."/>
            <person name="Kumar P."/>
            <person name="Krishnamurthi S."/>
        </authorList>
    </citation>
    <scope>NUCLEOTIDE SEQUENCE [LARGE SCALE GENOMIC DNA]</scope>
    <source>
        <strain evidence="5 6">SAOS-164</strain>
    </source>
</reference>